<evidence type="ECO:0000256" key="7">
    <source>
        <dbReference type="ARBA" id="ARBA00023211"/>
    </source>
</evidence>
<dbReference type="GO" id="GO:0004452">
    <property type="term" value="F:isopentenyl-diphosphate delta-isomerase activity"/>
    <property type="evidence" value="ECO:0007669"/>
    <property type="project" value="UniProtKB-UniRule"/>
</dbReference>
<keyword evidence="14" id="KW-1185">Reference proteome</keyword>
<comment type="similarity">
    <text evidence="2">Belongs to the IPP isomerase type 1 family.</text>
</comment>
<evidence type="ECO:0000256" key="1">
    <source>
        <dbReference type="ARBA" id="ARBA00004826"/>
    </source>
</evidence>
<keyword evidence="5" id="KW-0479">Metal-binding</keyword>
<dbReference type="Gene3D" id="3.90.79.10">
    <property type="entry name" value="Nucleoside Triphosphate Pyrophosphohydrolase"/>
    <property type="match status" value="1"/>
</dbReference>
<evidence type="ECO:0000259" key="12">
    <source>
        <dbReference type="PROSITE" id="PS51462"/>
    </source>
</evidence>
<dbReference type="InterPro" id="IPR015797">
    <property type="entry name" value="NUDIX_hydrolase-like_dom_sf"/>
</dbReference>
<dbReference type="PANTHER" id="PTHR10885">
    <property type="entry name" value="ISOPENTENYL-DIPHOSPHATE DELTA-ISOMERASE"/>
    <property type="match status" value="1"/>
</dbReference>
<evidence type="ECO:0000256" key="4">
    <source>
        <dbReference type="ARBA" id="ARBA00022490"/>
    </source>
</evidence>
<name>A0A8T4H8L3_9SPHI</name>
<dbReference type="PANTHER" id="PTHR10885:SF0">
    <property type="entry name" value="ISOPENTENYL-DIPHOSPHATE DELTA-ISOMERASE"/>
    <property type="match status" value="1"/>
</dbReference>
<dbReference type="PROSITE" id="PS51462">
    <property type="entry name" value="NUDIX"/>
    <property type="match status" value="1"/>
</dbReference>
<evidence type="ECO:0000256" key="9">
    <source>
        <dbReference type="ARBA" id="ARBA00023235"/>
    </source>
</evidence>
<dbReference type="Proteomes" id="UP000679691">
    <property type="component" value="Unassembled WGS sequence"/>
</dbReference>
<dbReference type="EMBL" id="JAGKSB010000003">
    <property type="protein sequence ID" value="MBP3942713.1"/>
    <property type="molecule type" value="Genomic_DNA"/>
</dbReference>
<dbReference type="GO" id="GO:0005737">
    <property type="term" value="C:cytoplasm"/>
    <property type="evidence" value="ECO:0007669"/>
    <property type="project" value="TreeGrafter"/>
</dbReference>
<evidence type="ECO:0000256" key="10">
    <source>
        <dbReference type="NCBIfam" id="TIGR02150"/>
    </source>
</evidence>
<evidence type="ECO:0000313" key="14">
    <source>
        <dbReference type="Proteomes" id="UP000679691"/>
    </source>
</evidence>
<dbReference type="Pfam" id="PF00293">
    <property type="entry name" value="NUDIX"/>
    <property type="match status" value="1"/>
</dbReference>
<reference evidence="13" key="1">
    <citation type="submission" date="2021-03" db="EMBL/GenBank/DDBJ databases">
        <authorList>
            <person name="Lu T."/>
            <person name="Wang Q."/>
            <person name="Han X."/>
        </authorList>
    </citation>
    <scope>NUCLEOTIDE SEQUENCE</scope>
    <source>
        <strain evidence="13">WQ 2009</strain>
    </source>
</reference>
<keyword evidence="8" id="KW-0414">Isoprene biosynthesis</keyword>
<keyword evidence="6" id="KW-0460">Magnesium</keyword>
<dbReference type="InterPro" id="IPR011876">
    <property type="entry name" value="IsopentenylPP_isomerase_typ1"/>
</dbReference>
<dbReference type="NCBIfam" id="NF002995">
    <property type="entry name" value="PRK03759.1"/>
    <property type="match status" value="1"/>
</dbReference>
<comment type="caution">
    <text evidence="13">The sequence shown here is derived from an EMBL/GenBank/DDBJ whole genome shotgun (WGS) entry which is preliminary data.</text>
</comment>
<evidence type="ECO:0000256" key="2">
    <source>
        <dbReference type="ARBA" id="ARBA00007579"/>
    </source>
</evidence>
<accession>A0A8T4H8L3</accession>
<dbReference type="GO" id="GO:0009240">
    <property type="term" value="P:isopentenyl diphosphate biosynthetic process"/>
    <property type="evidence" value="ECO:0007669"/>
    <property type="project" value="TreeGrafter"/>
</dbReference>
<dbReference type="SUPFAM" id="SSF55811">
    <property type="entry name" value="Nudix"/>
    <property type="match status" value="1"/>
</dbReference>
<evidence type="ECO:0000256" key="5">
    <source>
        <dbReference type="ARBA" id="ARBA00022723"/>
    </source>
</evidence>
<proteinExistence type="inferred from homology"/>
<feature type="active site" evidence="11">
    <location>
        <position position="66"/>
    </location>
</feature>
<organism evidence="13 14">
    <name type="scientific">Rhinopithecimicrobium faecis</name>
    <dbReference type="NCBI Taxonomy" id="2820698"/>
    <lineage>
        <taxon>Bacteria</taxon>
        <taxon>Pseudomonadati</taxon>
        <taxon>Bacteroidota</taxon>
        <taxon>Sphingobacteriia</taxon>
        <taxon>Sphingobacteriales</taxon>
        <taxon>Sphingobacteriaceae</taxon>
        <taxon>Rhinopithecimicrobium</taxon>
    </lineage>
</organism>
<dbReference type="AlphaFoldDB" id="A0A8T4H8L3"/>
<evidence type="ECO:0000256" key="11">
    <source>
        <dbReference type="PIRSR" id="PIRSR018427-1"/>
    </source>
</evidence>
<keyword evidence="9 13" id="KW-0413">Isomerase</keyword>
<dbReference type="InterPro" id="IPR056375">
    <property type="entry name" value="Idi_bact"/>
</dbReference>
<dbReference type="HAMAP" id="MF_00202">
    <property type="entry name" value="Idi"/>
    <property type="match status" value="1"/>
</dbReference>
<dbReference type="EC" id="5.3.3.2" evidence="3 10"/>
<keyword evidence="4" id="KW-0963">Cytoplasm</keyword>
<evidence type="ECO:0000256" key="3">
    <source>
        <dbReference type="ARBA" id="ARBA00012057"/>
    </source>
</evidence>
<protein>
    <recommendedName>
        <fullName evidence="3 10">Isopentenyl-diphosphate delta-isomerase</fullName>
        <ecNumber evidence="3 10">5.3.3.2</ecNumber>
    </recommendedName>
</protein>
<dbReference type="CDD" id="cd02885">
    <property type="entry name" value="NUDIX_IPP_Isomerase"/>
    <property type="match status" value="1"/>
</dbReference>
<comment type="pathway">
    <text evidence="1">Isoprenoid biosynthesis; dimethylallyl diphosphate biosynthesis; dimethylallyl diphosphate from isopentenyl diphosphate: step 1/1.</text>
</comment>
<feature type="domain" description="Nudix hydrolase" evidence="12">
    <location>
        <begin position="29"/>
        <end position="161"/>
    </location>
</feature>
<feature type="active site" evidence="11">
    <location>
        <position position="113"/>
    </location>
</feature>
<gene>
    <name evidence="13" type="primary">idi</name>
    <name evidence="13" type="ORF">J5U18_03895</name>
</gene>
<dbReference type="NCBIfam" id="TIGR02150">
    <property type="entry name" value="IPP_isom_1"/>
    <property type="match status" value="1"/>
</dbReference>
<dbReference type="GO" id="GO:0046872">
    <property type="term" value="F:metal ion binding"/>
    <property type="evidence" value="ECO:0007669"/>
    <property type="project" value="UniProtKB-KW"/>
</dbReference>
<dbReference type="PIRSF" id="PIRSF018427">
    <property type="entry name" value="Isopntndiph_ism"/>
    <property type="match status" value="1"/>
</dbReference>
<evidence type="ECO:0000313" key="13">
    <source>
        <dbReference type="EMBL" id="MBP3942713.1"/>
    </source>
</evidence>
<dbReference type="RefSeq" id="WP_353546195.1">
    <property type="nucleotide sequence ID" value="NZ_JAGKSB010000003.1"/>
</dbReference>
<keyword evidence="7" id="KW-0464">Manganese</keyword>
<dbReference type="InterPro" id="IPR000086">
    <property type="entry name" value="NUDIX_hydrolase_dom"/>
</dbReference>
<sequence>MIKEYVVLVDANDCQIGTMEKMEAHEKALLHRAFSIFLFDSEGRMLVQQRAWDKYHSAGLWTNACCSHPRPEEQVLAAAQRRLGEELGIQTPLEPVFSYTYQADMGNGLIEHEYDHIFIGQYEGDFDLNPSEVAQIAYRTMDSIAEDIKANPAAFTAWFKALFPQVSNYLTQVTI</sequence>
<evidence type="ECO:0000256" key="8">
    <source>
        <dbReference type="ARBA" id="ARBA00023229"/>
    </source>
</evidence>
<evidence type="ECO:0000256" key="6">
    <source>
        <dbReference type="ARBA" id="ARBA00022842"/>
    </source>
</evidence>